<dbReference type="PANTHER" id="PTHR11830">
    <property type="entry name" value="40S RIBOSOMAL PROTEIN S3A"/>
    <property type="match status" value="1"/>
</dbReference>
<keyword evidence="1 4" id="KW-0963">Cytoplasm</keyword>
<gene>
    <name evidence="4" type="primary">RPS1</name>
    <name evidence="5" type="ORF">BJ554DRAFT_1659</name>
</gene>
<evidence type="ECO:0000256" key="2">
    <source>
        <dbReference type="ARBA" id="ARBA00022980"/>
    </source>
</evidence>
<evidence type="ECO:0000313" key="6">
    <source>
        <dbReference type="Proteomes" id="UP000673691"/>
    </source>
</evidence>
<comment type="subcellular location">
    <subcellularLocation>
        <location evidence="4">Cytoplasm</location>
    </subcellularLocation>
</comment>
<accession>A0A8H8DGX0</accession>
<proteinExistence type="inferred from homology"/>
<keyword evidence="4" id="KW-0007">Acetylation</keyword>
<comment type="subunit">
    <text evidence="4">Component of the small ribosomal subunit. Mature ribosomes consist of a small (40S) and a large (60S) subunit. The 40S subunit contains about 33 different proteins and 1 molecule of RNA (18S). The 60S subunit contains about 49 different proteins and 3 molecules of RNA (25S, 5.8S and 5S).</text>
</comment>
<comment type="similarity">
    <text evidence="4">Belongs to the eukaryotic ribosomal protein eS1 family.</text>
</comment>
<dbReference type="Proteomes" id="UP000673691">
    <property type="component" value="Unassembled WGS sequence"/>
</dbReference>
<name>A0A8H8DGX0_9FUNG</name>
<keyword evidence="6" id="KW-1185">Reference proteome</keyword>
<dbReference type="GO" id="GO:0022627">
    <property type="term" value="C:cytosolic small ribosomal subunit"/>
    <property type="evidence" value="ECO:0007669"/>
    <property type="project" value="UniProtKB-UniRule"/>
</dbReference>
<dbReference type="GO" id="GO:0003735">
    <property type="term" value="F:structural constituent of ribosome"/>
    <property type="evidence" value="ECO:0007669"/>
    <property type="project" value="UniProtKB-UniRule"/>
</dbReference>
<feature type="modified residue" description="N-acetylalanine; partial" evidence="4">
    <location>
        <position position="2"/>
    </location>
</feature>
<keyword evidence="3 4" id="KW-0687">Ribonucleoprotein</keyword>
<dbReference type="EMBL" id="JAEFCI010008881">
    <property type="protein sequence ID" value="KAG5458169.1"/>
    <property type="molecule type" value="Genomic_DNA"/>
</dbReference>
<dbReference type="HAMAP" id="MF_03122">
    <property type="entry name" value="Ribosomal_eS1_euk"/>
    <property type="match status" value="1"/>
</dbReference>
<dbReference type="Pfam" id="PF01015">
    <property type="entry name" value="Ribosomal_S3Ae"/>
    <property type="match status" value="1"/>
</dbReference>
<evidence type="ECO:0000256" key="4">
    <source>
        <dbReference type="HAMAP-Rule" id="MF_03122"/>
    </source>
</evidence>
<dbReference type="OrthoDB" id="9834376at2759"/>
<organism evidence="5 6">
    <name type="scientific">Olpidium bornovanus</name>
    <dbReference type="NCBI Taxonomy" id="278681"/>
    <lineage>
        <taxon>Eukaryota</taxon>
        <taxon>Fungi</taxon>
        <taxon>Fungi incertae sedis</taxon>
        <taxon>Olpidiomycota</taxon>
        <taxon>Olpidiomycotina</taxon>
        <taxon>Olpidiomycetes</taxon>
        <taxon>Olpidiales</taxon>
        <taxon>Olpidiaceae</taxon>
        <taxon>Olpidium</taxon>
    </lineage>
</organism>
<comment type="caution">
    <text evidence="5">The sequence shown here is derived from an EMBL/GenBank/DDBJ whole genome shotgun (WGS) entry which is preliminary data.</text>
</comment>
<dbReference type="AlphaFoldDB" id="A0A8H8DGX0"/>
<reference evidence="5 6" key="1">
    <citation type="journal article" name="Sci. Rep.">
        <title>Genome-scale phylogenetic analyses confirm Olpidium as the closest living zoosporic fungus to the non-flagellated, terrestrial fungi.</title>
        <authorList>
            <person name="Chang Y."/>
            <person name="Rochon D."/>
            <person name="Sekimoto S."/>
            <person name="Wang Y."/>
            <person name="Chovatia M."/>
            <person name="Sandor L."/>
            <person name="Salamov A."/>
            <person name="Grigoriev I.V."/>
            <person name="Stajich J.E."/>
            <person name="Spatafora J.W."/>
        </authorList>
    </citation>
    <scope>NUCLEOTIDE SEQUENCE [LARGE SCALE GENOMIC DNA]</scope>
    <source>
        <strain evidence="5">S191</strain>
    </source>
</reference>
<evidence type="ECO:0000313" key="5">
    <source>
        <dbReference type="EMBL" id="KAG5458169.1"/>
    </source>
</evidence>
<dbReference type="InterPro" id="IPR027500">
    <property type="entry name" value="Ribosomal_eS1_euk"/>
</dbReference>
<dbReference type="InterPro" id="IPR001593">
    <property type="entry name" value="Ribosomal_eS1"/>
</dbReference>
<protein>
    <recommendedName>
        <fullName evidence="4">Small ribosomal subunit protein eS1</fullName>
    </recommendedName>
</protein>
<dbReference type="SMART" id="SM01397">
    <property type="entry name" value="Ribosomal_S3Ae"/>
    <property type="match status" value="1"/>
</dbReference>
<sequence>MAVGKNKRLSKGKKGIKKKVVDPFTRKDWYDLKAPSMFAVRNIGKTLVNRTQGLSEWRFSAGSCRGAENANDYLRGRVVQVNLADLQKEESHNFRSIRLKVEEIQGKNCLTSFHGMDFTSDKLRSLVKKWQTLIEAFVDVKTTDGYVLRMFVIAFTKRRPNQLRKTTYAQSAQIRKIRAKMFEIMTREGQLSSLKELVAKL</sequence>
<dbReference type="GO" id="GO:0006412">
    <property type="term" value="P:translation"/>
    <property type="evidence" value="ECO:0007669"/>
    <property type="project" value="UniProtKB-UniRule"/>
</dbReference>
<keyword evidence="2 4" id="KW-0689">Ribosomal protein</keyword>
<evidence type="ECO:0000256" key="1">
    <source>
        <dbReference type="ARBA" id="ARBA00022490"/>
    </source>
</evidence>
<feature type="initiator methionine" description="Removed" evidence="4">
    <location>
        <position position="1"/>
    </location>
</feature>
<evidence type="ECO:0000256" key="3">
    <source>
        <dbReference type="ARBA" id="ARBA00023274"/>
    </source>
</evidence>